<sequence>MQEELVAPYRSGMTGFPNFTLKGAMEEELETAVTSEVTLMPEFYTASQIRQFIDDKRNLTRWGVQHYQKAELDDACTLWNRCLTKINADFASATGDRLQRSGGADLLHELADLYSAVLSSIAHATSVQMETQLAGHPRQLLRAADAVASASQGRTRWLARFAHRSTWRPTAAQSAELCYREALCARLSNEPRYLPVARNKIAVADRLMPGAPVVRAEQAKIERAIRELATTAVS</sequence>
<evidence type="ECO:0008006" key="3">
    <source>
        <dbReference type="Google" id="ProtNLM"/>
    </source>
</evidence>
<keyword evidence="2" id="KW-1185">Reference proteome</keyword>
<protein>
    <recommendedName>
        <fullName evidence="3">BRO1 domain-containing protein</fullName>
    </recommendedName>
</protein>
<reference evidence="1 2" key="1">
    <citation type="submission" date="2019-06" db="EMBL/GenBank/DDBJ databases">
        <title>Genome Sequence of the Brown Rot Fungal Pathogen Monilinia fructicola.</title>
        <authorList>
            <person name="De Miccolis Angelini R.M."/>
            <person name="Landi L."/>
            <person name="Abate D."/>
            <person name="Pollastro S."/>
            <person name="Romanazzi G."/>
            <person name="Faretra F."/>
        </authorList>
    </citation>
    <scope>NUCLEOTIDE SEQUENCE [LARGE SCALE GENOMIC DNA]</scope>
    <source>
        <strain evidence="1 2">Mfrc123</strain>
    </source>
</reference>
<organism evidence="1 2">
    <name type="scientific">Monilinia fructicola</name>
    <name type="common">Brown rot fungus</name>
    <name type="synonym">Ciboria fructicola</name>
    <dbReference type="NCBI Taxonomy" id="38448"/>
    <lineage>
        <taxon>Eukaryota</taxon>
        <taxon>Fungi</taxon>
        <taxon>Dikarya</taxon>
        <taxon>Ascomycota</taxon>
        <taxon>Pezizomycotina</taxon>
        <taxon>Leotiomycetes</taxon>
        <taxon>Helotiales</taxon>
        <taxon>Sclerotiniaceae</taxon>
        <taxon>Monilinia</taxon>
    </lineage>
</organism>
<dbReference type="Proteomes" id="UP000322873">
    <property type="component" value="Unassembled WGS sequence"/>
</dbReference>
<name>A0A5M9JZS2_MONFR</name>
<gene>
    <name evidence="1" type="ORF">EYC84_003715</name>
</gene>
<dbReference type="EMBL" id="VICG01000004">
    <property type="protein sequence ID" value="KAA8573212.1"/>
    <property type="molecule type" value="Genomic_DNA"/>
</dbReference>
<evidence type="ECO:0000313" key="2">
    <source>
        <dbReference type="Proteomes" id="UP000322873"/>
    </source>
</evidence>
<proteinExistence type="predicted"/>
<evidence type="ECO:0000313" key="1">
    <source>
        <dbReference type="EMBL" id="KAA8573212.1"/>
    </source>
</evidence>
<dbReference type="AlphaFoldDB" id="A0A5M9JZS2"/>
<accession>A0A5M9JZS2</accession>
<comment type="caution">
    <text evidence="1">The sequence shown here is derived from an EMBL/GenBank/DDBJ whole genome shotgun (WGS) entry which is preliminary data.</text>
</comment>
<dbReference type="VEuPathDB" id="FungiDB:MFRU_025g00390"/>